<protein>
    <submittedName>
        <fullName evidence="5">PBP/GOBP family</fullName>
    </submittedName>
</protein>
<dbReference type="GO" id="GO:0005549">
    <property type="term" value="F:odorant binding"/>
    <property type="evidence" value="ECO:0007669"/>
    <property type="project" value="InterPro"/>
</dbReference>
<dbReference type="InterPro" id="IPR006170">
    <property type="entry name" value="PBP/GOBP"/>
</dbReference>
<proteinExistence type="inferred from homology"/>
<dbReference type="EMBL" id="JASPKY010000171">
    <property type="protein sequence ID" value="KAK9728278.1"/>
    <property type="molecule type" value="Genomic_DNA"/>
</dbReference>
<keyword evidence="3" id="KW-0964">Secreted</keyword>
<evidence type="ECO:0000256" key="3">
    <source>
        <dbReference type="ARBA" id="ARBA00022525"/>
    </source>
</evidence>
<evidence type="ECO:0000256" key="2">
    <source>
        <dbReference type="ARBA" id="ARBA00008098"/>
    </source>
</evidence>
<dbReference type="InterPro" id="IPR036728">
    <property type="entry name" value="PBP_GOBP_sf"/>
</dbReference>
<keyword evidence="4" id="KW-0732">Signal</keyword>
<comment type="similarity">
    <text evidence="2">Belongs to the PBP/GOBP family.</text>
</comment>
<dbReference type="SUPFAM" id="SSF47565">
    <property type="entry name" value="Insect pheromone/odorant-binding proteins"/>
    <property type="match status" value="1"/>
</dbReference>
<reference evidence="5 6" key="1">
    <citation type="journal article" date="2024" name="BMC Genomics">
        <title>De novo assembly and annotation of Popillia japonica's genome with initial clues to its potential as an invasive pest.</title>
        <authorList>
            <person name="Cucini C."/>
            <person name="Boschi S."/>
            <person name="Funari R."/>
            <person name="Cardaioli E."/>
            <person name="Iannotti N."/>
            <person name="Marturano G."/>
            <person name="Paoli F."/>
            <person name="Bruttini M."/>
            <person name="Carapelli A."/>
            <person name="Frati F."/>
            <person name="Nardi F."/>
        </authorList>
    </citation>
    <scope>NUCLEOTIDE SEQUENCE [LARGE SCALE GENOMIC DNA]</scope>
    <source>
        <strain evidence="5">DMR45628</strain>
    </source>
</reference>
<evidence type="ECO:0000313" key="5">
    <source>
        <dbReference type="EMBL" id="KAK9728278.1"/>
    </source>
</evidence>
<evidence type="ECO:0000256" key="1">
    <source>
        <dbReference type="ARBA" id="ARBA00004613"/>
    </source>
</evidence>
<dbReference type="AlphaFoldDB" id="A0AAW1L5J5"/>
<dbReference type="Pfam" id="PF01395">
    <property type="entry name" value="PBP_GOBP"/>
    <property type="match status" value="1"/>
</dbReference>
<dbReference type="InterPro" id="IPR052295">
    <property type="entry name" value="Odorant-binding_protein"/>
</dbReference>
<accession>A0AAW1L5J5</accession>
<organism evidence="5 6">
    <name type="scientific">Popillia japonica</name>
    <name type="common">Japanese beetle</name>
    <dbReference type="NCBI Taxonomy" id="7064"/>
    <lineage>
        <taxon>Eukaryota</taxon>
        <taxon>Metazoa</taxon>
        <taxon>Ecdysozoa</taxon>
        <taxon>Arthropoda</taxon>
        <taxon>Hexapoda</taxon>
        <taxon>Insecta</taxon>
        <taxon>Pterygota</taxon>
        <taxon>Neoptera</taxon>
        <taxon>Endopterygota</taxon>
        <taxon>Coleoptera</taxon>
        <taxon>Polyphaga</taxon>
        <taxon>Scarabaeiformia</taxon>
        <taxon>Scarabaeidae</taxon>
        <taxon>Rutelinae</taxon>
        <taxon>Popillia</taxon>
    </lineage>
</organism>
<dbReference type="Gene3D" id="1.10.238.20">
    <property type="entry name" value="Pheromone/general odorant binding protein domain"/>
    <property type="match status" value="1"/>
</dbReference>
<dbReference type="Proteomes" id="UP001458880">
    <property type="component" value="Unassembled WGS sequence"/>
</dbReference>
<dbReference type="PANTHER" id="PTHR21066:SF18">
    <property type="entry name" value="ODORANT-BINDING PROTEIN 73A, ISOFORM B"/>
    <property type="match status" value="1"/>
</dbReference>
<dbReference type="GO" id="GO:0005576">
    <property type="term" value="C:extracellular region"/>
    <property type="evidence" value="ECO:0007669"/>
    <property type="project" value="UniProtKB-SubCell"/>
</dbReference>
<dbReference type="PANTHER" id="PTHR21066">
    <property type="entry name" value="ODORANT-BINDING PROTEIN 59A-RELATED"/>
    <property type="match status" value="1"/>
</dbReference>
<dbReference type="CDD" id="cd23992">
    <property type="entry name" value="PBP_GOBP"/>
    <property type="match status" value="1"/>
</dbReference>
<evidence type="ECO:0000256" key="4">
    <source>
        <dbReference type="SAM" id="SignalP"/>
    </source>
</evidence>
<evidence type="ECO:0000313" key="6">
    <source>
        <dbReference type="Proteomes" id="UP001458880"/>
    </source>
</evidence>
<name>A0AAW1L5J5_POPJA</name>
<sequence>MAVQISVVSSLVLIYSLFVFGVFGETQQTQKCKVPPSAPKNIEKVINICQDEIRTAILSEALQVFNFNVSQNITRTKRQVFSEDETKIAGCLLHCVYRRMNALNEEGFPTIEGLVSLYAEGVKDRGYLLATLQSVATCLSDAHKKHLKDPKAIEGNANQCSVAFDVFNCVSDRIGEYCGQTP</sequence>
<gene>
    <name evidence="5" type="ORF">QE152_g18059</name>
</gene>
<feature type="chain" id="PRO_5043385240" evidence="4">
    <location>
        <begin position="25"/>
        <end position="182"/>
    </location>
</feature>
<comment type="subcellular location">
    <subcellularLocation>
        <location evidence="1">Secreted</location>
    </subcellularLocation>
</comment>
<feature type="signal peptide" evidence="4">
    <location>
        <begin position="1"/>
        <end position="24"/>
    </location>
</feature>
<keyword evidence="6" id="KW-1185">Reference proteome</keyword>
<comment type="caution">
    <text evidence="5">The sequence shown here is derived from an EMBL/GenBank/DDBJ whole genome shotgun (WGS) entry which is preliminary data.</text>
</comment>